<reference evidence="4 5" key="1">
    <citation type="journal article" date="2014" name="Nature">
        <title>Sequential evolution of bacterial morphology by co-option of a developmental regulator.</title>
        <authorList>
            <person name="Jiang C."/>
            <person name="Brown P.J."/>
            <person name="Ducret A."/>
            <person name="Brun Y.V."/>
        </authorList>
    </citation>
    <scope>NUCLEOTIDE SEQUENCE [LARGE SCALE GENOMIC DNA]</scope>
    <source>
        <strain evidence="4 5">DSM 16100</strain>
    </source>
</reference>
<dbReference type="CDD" id="cd03801">
    <property type="entry name" value="GT4_PimA-like"/>
    <property type="match status" value="2"/>
</dbReference>
<dbReference type="Pfam" id="PF00534">
    <property type="entry name" value="Glycos_transf_1"/>
    <property type="match status" value="2"/>
</dbReference>
<dbReference type="RefSeq" id="WP_018082621.1">
    <property type="nucleotide sequence ID" value="NZ_AQWM01000016.1"/>
</dbReference>
<proteinExistence type="predicted"/>
<keyword evidence="1" id="KW-0808">Transferase</keyword>
<dbReference type="eggNOG" id="COG0438">
    <property type="taxonomic scope" value="Bacteria"/>
</dbReference>
<dbReference type="STRING" id="1121022.GCA_000376105_02956"/>
<name>V4PUS1_9CAUL</name>
<dbReference type="GO" id="GO:0016757">
    <property type="term" value="F:glycosyltransferase activity"/>
    <property type="evidence" value="ECO:0007669"/>
    <property type="project" value="InterPro"/>
</dbReference>
<evidence type="ECO:0000259" key="3">
    <source>
        <dbReference type="Pfam" id="PF00534"/>
    </source>
</evidence>
<accession>V4PUS1</accession>
<keyword evidence="5" id="KW-1185">Reference proteome</keyword>
<dbReference type="Proteomes" id="UP000017837">
    <property type="component" value="Unassembled WGS sequence"/>
</dbReference>
<feature type="region of interest" description="Disordered" evidence="2">
    <location>
        <begin position="798"/>
        <end position="817"/>
    </location>
</feature>
<feature type="domain" description="Glycosyl transferase family 1" evidence="3">
    <location>
        <begin position="613"/>
        <end position="758"/>
    </location>
</feature>
<dbReference type="PANTHER" id="PTHR46401">
    <property type="entry name" value="GLYCOSYLTRANSFERASE WBBK-RELATED"/>
    <property type="match status" value="1"/>
</dbReference>
<protein>
    <recommendedName>
        <fullName evidence="3">Glycosyl transferase family 1 domain-containing protein</fullName>
    </recommendedName>
</protein>
<evidence type="ECO:0000313" key="5">
    <source>
        <dbReference type="Proteomes" id="UP000017837"/>
    </source>
</evidence>
<evidence type="ECO:0000313" key="4">
    <source>
        <dbReference type="EMBL" id="ESQ91129.1"/>
    </source>
</evidence>
<feature type="domain" description="Glycosyl transferase family 1" evidence="3">
    <location>
        <begin position="183"/>
        <end position="346"/>
    </location>
</feature>
<sequence>MDSMWRGHAVILTPAWLRGDGVGHDVEGMARALIADGFKTYVYSPYHTEKDYEIWTTSVETIRALLQLEDTILIYHHSVGADLTESLLLSARCKTRIMRYHNVTPPAFFEGYNEDWVRNCATGRRVTYELVKACTDFLVPSYYDARDLINAGVNPSKITYLPYFHKLDDFDRTTENSETVSRLKNDSRLHVLFVGRRVNNKGHKHLLEIIAKYCEMYDRDIVLHIVGTKDAGLAKYNEELLSLTNELNITENVIFYDKSSFDSIVAFYKNCDVFLCTSEHEGFCIPIIEAEYCGLPVIAYYYTGVPEALGPTQISIDTLNYAKYAVELRRIRTESGLKESLGEAGSQSVRERFSIEDTIQNFNQYIGKLFTQKHHSTVLNSGVVTTSKSSLASKRLRVAFVVQRFGKQVSGGAETFVRLFAERLSSIFDITVVSTSSLTMDWENSVPLYEDEASDPRYKVIRFPARHKRDWEAFSAGTVKAAKSEIDISEWMASHGPQVPEMATYLMKHHDQFDVVVNWTYLFSNMEYVARLSGKVPLICVPFFHDENFAYLPGMQDLCAAYEGFVFQTDAERNLADQLYPIENAQKITLGCGINEDSVGTRSLERQDRFPWPYIVYVGRIEPAKAVDELFRLFEKYKADFPGDLKLVLIGKPFQIEIPKHPDIVHAGFVSDEDKQIIIDQALVLVNPSHFESFSLVLLEAWAMSCPVLVTTSCNATSEQVRKSGGGLVFSNYRDFAWCLNMLQSNPELAKTLGEEGHEYYVQNYLWSELTPRLSAFISDTHRYWLGKNGQESTSLLEYNESPDDEVMPPSRKGLPI</sequence>
<dbReference type="InterPro" id="IPR001296">
    <property type="entry name" value="Glyco_trans_1"/>
</dbReference>
<evidence type="ECO:0000256" key="1">
    <source>
        <dbReference type="ARBA" id="ARBA00022679"/>
    </source>
</evidence>
<gene>
    <name evidence="4" type="ORF">ABENE_10755</name>
</gene>
<dbReference type="PANTHER" id="PTHR46401:SF2">
    <property type="entry name" value="GLYCOSYLTRANSFERASE WBBK-RELATED"/>
    <property type="match status" value="1"/>
</dbReference>
<dbReference type="AlphaFoldDB" id="V4PUS1"/>
<dbReference type="PATRIC" id="fig|1121022.4.peg.2175"/>
<dbReference type="GO" id="GO:0009103">
    <property type="term" value="P:lipopolysaccharide biosynthetic process"/>
    <property type="evidence" value="ECO:0007669"/>
    <property type="project" value="TreeGrafter"/>
</dbReference>
<evidence type="ECO:0000256" key="2">
    <source>
        <dbReference type="SAM" id="MobiDB-lite"/>
    </source>
</evidence>
<dbReference type="EMBL" id="AWGB01000018">
    <property type="protein sequence ID" value="ESQ91129.1"/>
    <property type="molecule type" value="Genomic_DNA"/>
</dbReference>
<comment type="caution">
    <text evidence="4">The sequence shown here is derived from an EMBL/GenBank/DDBJ whole genome shotgun (WGS) entry which is preliminary data.</text>
</comment>
<organism evidence="4 5">
    <name type="scientific">Asticcacaulis benevestitus DSM 16100 = ATCC BAA-896</name>
    <dbReference type="NCBI Taxonomy" id="1121022"/>
    <lineage>
        <taxon>Bacteria</taxon>
        <taxon>Pseudomonadati</taxon>
        <taxon>Pseudomonadota</taxon>
        <taxon>Alphaproteobacteria</taxon>
        <taxon>Caulobacterales</taxon>
        <taxon>Caulobacteraceae</taxon>
        <taxon>Asticcacaulis</taxon>
    </lineage>
</organism>
<dbReference type="OrthoDB" id="9801609at2"/>
<dbReference type="SUPFAM" id="SSF53756">
    <property type="entry name" value="UDP-Glycosyltransferase/glycogen phosphorylase"/>
    <property type="match status" value="2"/>
</dbReference>
<dbReference type="Gene3D" id="3.40.50.2000">
    <property type="entry name" value="Glycogen Phosphorylase B"/>
    <property type="match status" value="3"/>
</dbReference>